<evidence type="ECO:0000313" key="1">
    <source>
        <dbReference type="EMBL" id="GAA3825934.1"/>
    </source>
</evidence>
<reference evidence="2" key="1">
    <citation type="journal article" date="2019" name="Int. J. Syst. Evol. Microbiol.">
        <title>The Global Catalogue of Microorganisms (GCM) 10K type strain sequencing project: providing services to taxonomists for standard genome sequencing and annotation.</title>
        <authorList>
            <consortium name="The Broad Institute Genomics Platform"/>
            <consortium name="The Broad Institute Genome Sequencing Center for Infectious Disease"/>
            <person name="Wu L."/>
            <person name="Ma J."/>
        </authorList>
    </citation>
    <scope>NUCLEOTIDE SEQUENCE [LARGE SCALE GENOMIC DNA]</scope>
    <source>
        <strain evidence="2">JCM 16953</strain>
    </source>
</reference>
<protein>
    <submittedName>
        <fullName evidence="1">Uncharacterized protein</fullName>
    </submittedName>
</protein>
<gene>
    <name evidence="1" type="ORF">GCM10022242_29060</name>
</gene>
<accession>A0ABP7ITJ5</accession>
<organism evidence="1 2">
    <name type="scientific">Nocardioides panacisoli</name>
    <dbReference type="NCBI Taxonomy" id="627624"/>
    <lineage>
        <taxon>Bacteria</taxon>
        <taxon>Bacillati</taxon>
        <taxon>Actinomycetota</taxon>
        <taxon>Actinomycetes</taxon>
        <taxon>Propionibacteriales</taxon>
        <taxon>Nocardioidaceae</taxon>
        <taxon>Nocardioides</taxon>
    </lineage>
</organism>
<evidence type="ECO:0000313" key="2">
    <source>
        <dbReference type="Proteomes" id="UP001501821"/>
    </source>
</evidence>
<proteinExistence type="predicted"/>
<dbReference type="EMBL" id="BAABAH010000011">
    <property type="protein sequence ID" value="GAA3825934.1"/>
    <property type="molecule type" value="Genomic_DNA"/>
</dbReference>
<sequence length="135" mass="14738">MVGSRVSMQVNDVTDSRWPAALDLLDSGETWIGLGDLVLCCDLATERTRGRLHVEFPCRFDPLRGDGPAPDRLGHVATAGLARARELIGTACDVDPRFATLVARSDVLYEFVHDYGMGTLLVATARPEGPLTWKQ</sequence>
<comment type="caution">
    <text evidence="1">The sequence shown here is derived from an EMBL/GenBank/DDBJ whole genome shotgun (WGS) entry which is preliminary data.</text>
</comment>
<name>A0ABP7ITJ5_9ACTN</name>
<keyword evidence="2" id="KW-1185">Reference proteome</keyword>
<dbReference type="Proteomes" id="UP001501821">
    <property type="component" value="Unassembled WGS sequence"/>
</dbReference>